<proteinExistence type="inferred from homology"/>
<dbReference type="CDD" id="cd18808">
    <property type="entry name" value="SF1_C_Upf1"/>
    <property type="match status" value="1"/>
</dbReference>
<dbReference type="InterPro" id="IPR036236">
    <property type="entry name" value="Znf_C2H2_sf"/>
</dbReference>
<dbReference type="PANTHER" id="PTHR45418:SF1">
    <property type="entry name" value="CANCER_TESTIS ANTIGEN 55"/>
    <property type="match status" value="1"/>
</dbReference>
<evidence type="ECO:0000256" key="7">
    <source>
        <dbReference type="ARBA" id="ARBA00022806"/>
    </source>
</evidence>
<dbReference type="PROSITE" id="PS00028">
    <property type="entry name" value="ZINC_FINGER_C2H2_1"/>
    <property type="match status" value="1"/>
</dbReference>
<reference evidence="14 15" key="1">
    <citation type="submission" date="2024-01" db="EMBL/GenBank/DDBJ databases">
        <title>The genome of the rayed Mediterranean limpet Patella caerulea (Linnaeus, 1758).</title>
        <authorList>
            <person name="Anh-Thu Weber A."/>
            <person name="Halstead-Nussloch G."/>
        </authorList>
    </citation>
    <scope>NUCLEOTIDE SEQUENCE [LARGE SCALE GENOMIC DNA]</scope>
    <source>
        <strain evidence="14">AATW-2023a</strain>
        <tissue evidence="14">Whole specimen</tissue>
    </source>
</reference>
<dbReference type="Pfam" id="PF21633">
    <property type="entry name" value="MOV-10_Ig-like"/>
    <property type="match status" value="1"/>
</dbReference>
<dbReference type="InterPro" id="IPR027417">
    <property type="entry name" value="P-loop_NTPase"/>
</dbReference>
<keyword evidence="5" id="KW-0547">Nucleotide-binding</keyword>
<dbReference type="InterPro" id="IPR003593">
    <property type="entry name" value="AAA+_ATPase"/>
</dbReference>
<sequence>MSKVISFNDRLSLGKELLKYAKNVNTNFSEIAVKELELLYINDNFKVHLSHTATQLSVTTLPPFVRVLQPLETTHKVQVRRGIVMVSMRGERGRSAGETKAPPAGADKIKENGASKLNRNEHQNGAMGSESTDNVEQSRRRKRSRGRRRNPATKLAVDQHLVINKPPGEAEAMGAGSEKLPKFIHVMGNLFNCVACGVSCTSKNEMEKHITGRRHRVAEVMHGLRNRREELVQEKQGVVIKSNYDLEDGIVEVSVAENEVKSIKVNIKNTHPSQSVELIQCEMLKRIRIFQLDDAQKITEGRTASVVLTPGSSYCVLIRTQARNVGSFHTPLAFHFQTISPAPFGFHIVRYLHARCQNKTIENMKPTQKYKRPPRKALKKPANQIVDGFKLPSTVGNYLERELDLKTYYIPDSLRHIINRGLTNTKGLKTSEKIETTALRTMLEGDFSISTYQKRMDVLMHCEEIQMEVDIRQYDMEAATLSPCVENNRLLVLKVPGLAENRPSVLRGDWLFVRVADTDDKEYKGYVHEVCLNEVRLGFHKSLLDIVRPDIKFHVRFVFSRLPICLQHQACELVNKKQGLYKPLLFPTLQDVGTSPLTQPVNTPLRFYSKIPVNPEQERAIRHIVAGTSRPAPYLVFGPPGTGKTFTIVEAMKQVLTCDPGAHVLACTPSNNAADLLTERLLDNREILGNIIRLNAVSRSWRSIPDKVKNVSNYDRKTNSYYYPCKKDLKEYRVIVCTVITAGRLASAKFPVGHFTHVFIDEAGHAIEPESMIAVTNILDITTGQLVLAGDQKQLGPILRSPFAIKYGLGMSLLERYMTDCEIYSKIKEKDGICRYNPKVLTKLVKNYRSHRAILHQPNILFYEGELQTYANPKVANEMCGWECLPNKNFPIIFHAVYGEELREERSPSFFNPEEAYLVLQYVKDLKKLKGSAKLEDKDIGIISPYQKQVRKIQRMMSTNGWKNIRVGSVEEFQGQERKVIIVSTVRSSPEFLSLDINFKLGFLRNPKRFNVTVTRAKALLIIVGNPNILTLDDTWSSFIDYIKENGGLAGTEHLDDQDDMLEDIIQRLNTVQLTDIDIETASHFNDQSWRQDI</sequence>
<dbReference type="GO" id="GO:0032574">
    <property type="term" value="F:5'-3' RNA helicase activity"/>
    <property type="evidence" value="ECO:0007669"/>
    <property type="project" value="InterPro"/>
</dbReference>
<evidence type="ECO:0000256" key="5">
    <source>
        <dbReference type="ARBA" id="ARBA00022741"/>
    </source>
</evidence>
<evidence type="ECO:0000256" key="11">
    <source>
        <dbReference type="ARBA" id="ARBA00047984"/>
    </source>
</evidence>
<dbReference type="GO" id="GO:0005524">
    <property type="term" value="F:ATP binding"/>
    <property type="evidence" value="ECO:0007669"/>
    <property type="project" value="UniProtKB-KW"/>
</dbReference>
<dbReference type="InterPro" id="IPR013087">
    <property type="entry name" value="Znf_C2H2_type"/>
</dbReference>
<dbReference type="FunFam" id="3.40.50.300:FF:000608">
    <property type="entry name" value="Mov10 RISC complex RNA helicase"/>
    <property type="match status" value="1"/>
</dbReference>
<dbReference type="InterPro" id="IPR041679">
    <property type="entry name" value="DNA2/NAM7-like_C"/>
</dbReference>
<feature type="region of interest" description="Disordered" evidence="12">
    <location>
        <begin position="88"/>
        <end position="156"/>
    </location>
</feature>
<dbReference type="InterPro" id="IPR049080">
    <property type="entry name" value="MOV-10-like_beta-barrel"/>
</dbReference>
<evidence type="ECO:0000259" key="13">
    <source>
        <dbReference type="PROSITE" id="PS00028"/>
    </source>
</evidence>
<gene>
    <name evidence="14" type="ORF">SNE40_015406</name>
</gene>
<evidence type="ECO:0000256" key="8">
    <source>
        <dbReference type="ARBA" id="ARBA00022840"/>
    </source>
</evidence>
<dbReference type="PANTHER" id="PTHR45418">
    <property type="entry name" value="CANCER/TESTIS ANTIGEN 55"/>
    <property type="match status" value="1"/>
</dbReference>
<dbReference type="EMBL" id="JAZGQO010000010">
    <property type="protein sequence ID" value="KAK6177277.1"/>
    <property type="molecule type" value="Genomic_DNA"/>
</dbReference>
<dbReference type="Pfam" id="PF13086">
    <property type="entry name" value="AAA_11"/>
    <property type="match status" value="2"/>
</dbReference>
<dbReference type="Pfam" id="PF12874">
    <property type="entry name" value="zf-met"/>
    <property type="match status" value="1"/>
</dbReference>
<comment type="similarity">
    <text evidence="2">Belongs to the DNA2/NAM7 helicase family. SDE3 subfamily.</text>
</comment>
<evidence type="ECO:0000256" key="4">
    <source>
        <dbReference type="ARBA" id="ARBA00022490"/>
    </source>
</evidence>
<keyword evidence="9" id="KW-0694">RNA-binding</keyword>
<evidence type="ECO:0000313" key="14">
    <source>
        <dbReference type="EMBL" id="KAK6177277.1"/>
    </source>
</evidence>
<keyword evidence="8" id="KW-0067">ATP-binding</keyword>
<comment type="subcellular location">
    <subcellularLocation>
        <location evidence="1">Cytoplasm</location>
        <location evidence="1">Cytoplasmic ribonucleoprotein granule</location>
    </subcellularLocation>
</comment>
<dbReference type="CDD" id="cd18038">
    <property type="entry name" value="DEXXQc_Helz-like"/>
    <property type="match status" value="1"/>
</dbReference>
<accession>A0AAN8JGW1</accession>
<dbReference type="SUPFAM" id="SSF52540">
    <property type="entry name" value="P-loop containing nucleoside triphosphate hydrolases"/>
    <property type="match status" value="1"/>
</dbReference>
<dbReference type="Pfam" id="PF21634">
    <property type="entry name" value="MOV-10_beta-barrel"/>
    <property type="match status" value="1"/>
</dbReference>
<keyword evidence="4" id="KW-0963">Cytoplasm</keyword>
<dbReference type="AlphaFoldDB" id="A0AAN8JGW1"/>
<keyword evidence="7" id="KW-0347">Helicase</keyword>
<dbReference type="InterPro" id="IPR047187">
    <property type="entry name" value="SF1_C_Upf1"/>
</dbReference>
<dbReference type="Gene3D" id="3.40.50.300">
    <property type="entry name" value="P-loop containing nucleotide triphosphate hydrolases"/>
    <property type="match status" value="2"/>
</dbReference>
<organism evidence="14 15">
    <name type="scientific">Patella caerulea</name>
    <name type="common">Rayed Mediterranean limpet</name>
    <dbReference type="NCBI Taxonomy" id="87958"/>
    <lineage>
        <taxon>Eukaryota</taxon>
        <taxon>Metazoa</taxon>
        <taxon>Spiralia</taxon>
        <taxon>Lophotrochozoa</taxon>
        <taxon>Mollusca</taxon>
        <taxon>Gastropoda</taxon>
        <taxon>Patellogastropoda</taxon>
        <taxon>Patelloidea</taxon>
        <taxon>Patellidae</taxon>
        <taxon>Patella</taxon>
    </lineage>
</organism>
<dbReference type="InterPro" id="IPR026122">
    <property type="entry name" value="MOV-10/SDE3_DEXXQ/H-box"/>
</dbReference>
<evidence type="ECO:0000256" key="6">
    <source>
        <dbReference type="ARBA" id="ARBA00022801"/>
    </source>
</evidence>
<dbReference type="InterPro" id="IPR049079">
    <property type="entry name" value="Mov-10_helical"/>
</dbReference>
<keyword evidence="15" id="KW-1185">Reference proteome</keyword>
<evidence type="ECO:0000256" key="1">
    <source>
        <dbReference type="ARBA" id="ARBA00004331"/>
    </source>
</evidence>
<dbReference type="GO" id="GO:0036464">
    <property type="term" value="C:cytoplasmic ribonucleoprotein granule"/>
    <property type="evidence" value="ECO:0007669"/>
    <property type="project" value="UniProtKB-SubCell"/>
</dbReference>
<dbReference type="GO" id="GO:0016787">
    <property type="term" value="F:hydrolase activity"/>
    <property type="evidence" value="ECO:0007669"/>
    <property type="project" value="UniProtKB-KW"/>
</dbReference>
<dbReference type="Proteomes" id="UP001347796">
    <property type="component" value="Unassembled WGS sequence"/>
</dbReference>
<feature type="compositionally biased region" description="Basic and acidic residues" evidence="12">
    <location>
        <begin position="107"/>
        <end position="122"/>
    </location>
</feature>
<protein>
    <recommendedName>
        <fullName evidence="3">RNA helicase</fullName>
        <ecNumber evidence="3">3.6.4.13</ecNumber>
    </recommendedName>
</protein>
<comment type="caution">
    <text evidence="14">The sequence shown here is derived from an EMBL/GenBank/DDBJ whole genome shotgun (WGS) entry which is preliminary data.</text>
</comment>
<evidence type="ECO:0000256" key="2">
    <source>
        <dbReference type="ARBA" id="ARBA00005601"/>
    </source>
</evidence>
<keyword evidence="6" id="KW-0378">Hydrolase</keyword>
<name>A0AAN8JGW1_PATCE</name>
<dbReference type="InterPro" id="IPR041677">
    <property type="entry name" value="DNA2/NAM7_AAA_11"/>
</dbReference>
<evidence type="ECO:0000256" key="10">
    <source>
        <dbReference type="ARBA" id="ARBA00023158"/>
    </source>
</evidence>
<dbReference type="Pfam" id="PF21635">
    <property type="entry name" value="Mov-10_helical"/>
    <property type="match status" value="1"/>
</dbReference>
<feature type="compositionally biased region" description="Basic residues" evidence="12">
    <location>
        <begin position="139"/>
        <end position="151"/>
    </location>
</feature>
<evidence type="ECO:0000256" key="12">
    <source>
        <dbReference type="SAM" id="MobiDB-lite"/>
    </source>
</evidence>
<dbReference type="InterPro" id="IPR049077">
    <property type="entry name" value="MOV-10_Ig-like"/>
</dbReference>
<keyword evidence="10" id="KW-0943">RNA-mediated gene silencing</keyword>
<feature type="domain" description="C2H2-type" evidence="13">
    <location>
        <begin position="193"/>
        <end position="215"/>
    </location>
</feature>
<dbReference type="SUPFAM" id="SSF57667">
    <property type="entry name" value="beta-beta-alpha zinc fingers"/>
    <property type="match status" value="1"/>
</dbReference>
<evidence type="ECO:0000256" key="9">
    <source>
        <dbReference type="ARBA" id="ARBA00022884"/>
    </source>
</evidence>
<evidence type="ECO:0000313" key="15">
    <source>
        <dbReference type="Proteomes" id="UP001347796"/>
    </source>
</evidence>
<comment type="catalytic activity">
    <reaction evidence="11">
        <text>ATP + H2O = ADP + phosphate + H(+)</text>
        <dbReference type="Rhea" id="RHEA:13065"/>
        <dbReference type="ChEBI" id="CHEBI:15377"/>
        <dbReference type="ChEBI" id="CHEBI:15378"/>
        <dbReference type="ChEBI" id="CHEBI:30616"/>
        <dbReference type="ChEBI" id="CHEBI:43474"/>
        <dbReference type="ChEBI" id="CHEBI:456216"/>
        <dbReference type="EC" id="3.6.4.13"/>
    </reaction>
</comment>
<dbReference type="GO" id="GO:0003723">
    <property type="term" value="F:RNA binding"/>
    <property type="evidence" value="ECO:0007669"/>
    <property type="project" value="UniProtKB-KW"/>
</dbReference>
<evidence type="ECO:0000256" key="3">
    <source>
        <dbReference type="ARBA" id="ARBA00012552"/>
    </source>
</evidence>
<dbReference type="GO" id="GO:0031047">
    <property type="term" value="P:regulatory ncRNA-mediated gene silencing"/>
    <property type="evidence" value="ECO:0007669"/>
    <property type="project" value="UniProtKB-KW"/>
</dbReference>
<dbReference type="EC" id="3.6.4.13" evidence="3"/>
<dbReference type="SMART" id="SM00382">
    <property type="entry name" value="AAA"/>
    <property type="match status" value="1"/>
</dbReference>
<dbReference type="Pfam" id="PF13087">
    <property type="entry name" value="AAA_12"/>
    <property type="match status" value="1"/>
</dbReference>